<dbReference type="Gene3D" id="3.90.740.10">
    <property type="entry name" value="Valyl/Leucyl/Isoleucyl-tRNA synthetase, editing domain"/>
    <property type="match status" value="1"/>
</dbReference>
<dbReference type="AlphaFoldDB" id="A0A5C7FRR0"/>
<evidence type="ECO:0000256" key="11">
    <source>
        <dbReference type="ARBA" id="ARBA00060830"/>
    </source>
</evidence>
<dbReference type="Pfam" id="PF08264">
    <property type="entry name" value="Anticodon_1"/>
    <property type="match status" value="1"/>
</dbReference>
<dbReference type="GO" id="GO:0005524">
    <property type="term" value="F:ATP binding"/>
    <property type="evidence" value="ECO:0007669"/>
    <property type="project" value="UniProtKB-UniRule"/>
</dbReference>
<comment type="caution">
    <text evidence="16">The sequence shown here is derived from an EMBL/GenBank/DDBJ whole genome shotgun (WGS) entry which is preliminary data.</text>
</comment>
<name>A0A5C7FRR0_9BACT</name>
<evidence type="ECO:0000313" key="17">
    <source>
        <dbReference type="Proteomes" id="UP000321907"/>
    </source>
</evidence>
<evidence type="ECO:0000256" key="10">
    <source>
        <dbReference type="ARBA" id="ARBA00047552"/>
    </source>
</evidence>
<evidence type="ECO:0000259" key="13">
    <source>
        <dbReference type="Pfam" id="PF00133"/>
    </source>
</evidence>
<protein>
    <recommendedName>
        <fullName evidence="12">Valine--tRNA ligase</fullName>
        <ecNumber evidence="12">6.1.1.9</ecNumber>
    </recommendedName>
    <alternativeName>
        <fullName evidence="12">Valyl-tRNA synthetase</fullName>
        <shortName evidence="12">ValRS</shortName>
    </alternativeName>
</protein>
<comment type="similarity">
    <text evidence="11 12">Belongs to the class-I aminoacyl-tRNA synthetase family. ValS type 1 subfamily.</text>
</comment>
<keyword evidence="17" id="KW-1185">Reference proteome</keyword>
<dbReference type="InterPro" id="IPR009008">
    <property type="entry name" value="Val/Leu/Ile-tRNA-synth_edit"/>
</dbReference>
<dbReference type="SUPFAM" id="SSF50677">
    <property type="entry name" value="ValRS/IleRS/LeuRS editing domain"/>
    <property type="match status" value="1"/>
</dbReference>
<feature type="domain" description="Valyl-tRNA synthetase tRNA-binding arm" evidence="15">
    <location>
        <begin position="839"/>
        <end position="900"/>
    </location>
</feature>
<dbReference type="PROSITE" id="PS00178">
    <property type="entry name" value="AA_TRNA_LIGASE_I"/>
    <property type="match status" value="1"/>
</dbReference>
<feature type="coiled-coil region" evidence="12">
    <location>
        <begin position="837"/>
        <end position="864"/>
    </location>
</feature>
<keyword evidence="7 12" id="KW-0648">Protein biosynthesis</keyword>
<dbReference type="InterPro" id="IPR014729">
    <property type="entry name" value="Rossmann-like_a/b/a_fold"/>
</dbReference>
<accession>A0A5C7FRR0</accession>
<dbReference type="SUPFAM" id="SSF46589">
    <property type="entry name" value="tRNA-binding arm"/>
    <property type="match status" value="1"/>
</dbReference>
<dbReference type="Gene3D" id="1.10.287.380">
    <property type="entry name" value="Valyl-tRNA synthetase, C-terminal domain"/>
    <property type="match status" value="1"/>
</dbReference>
<dbReference type="Pfam" id="PF00133">
    <property type="entry name" value="tRNA-synt_1"/>
    <property type="match status" value="1"/>
</dbReference>
<dbReference type="GO" id="GO:0006438">
    <property type="term" value="P:valyl-tRNA aminoacylation"/>
    <property type="evidence" value="ECO:0007669"/>
    <property type="project" value="UniProtKB-UniRule"/>
</dbReference>
<dbReference type="CDD" id="cd07962">
    <property type="entry name" value="Anticodon_Ia_Val"/>
    <property type="match status" value="1"/>
</dbReference>
<evidence type="ECO:0000256" key="1">
    <source>
        <dbReference type="ARBA" id="ARBA00004496"/>
    </source>
</evidence>
<dbReference type="InterPro" id="IPR009080">
    <property type="entry name" value="tRNAsynth_Ia_anticodon-bd"/>
</dbReference>
<dbReference type="PANTHER" id="PTHR11946:SF109">
    <property type="entry name" value="VALINE--TRNA LIGASE"/>
    <property type="match status" value="1"/>
</dbReference>
<feature type="short sequence motif" description="'HIGH' region" evidence="12">
    <location>
        <begin position="43"/>
        <end position="53"/>
    </location>
</feature>
<reference evidence="16 17" key="1">
    <citation type="submission" date="2019-08" db="EMBL/GenBank/DDBJ databases">
        <title>Lewinella sp. strain SSH13 Genome sequencing and assembly.</title>
        <authorList>
            <person name="Kim I."/>
        </authorList>
    </citation>
    <scope>NUCLEOTIDE SEQUENCE [LARGE SCALE GENOMIC DNA]</scope>
    <source>
        <strain evidence="16 17">SSH13</strain>
    </source>
</reference>
<dbReference type="FunFam" id="3.40.50.620:FF:000032">
    <property type="entry name" value="Valine--tRNA ligase"/>
    <property type="match status" value="1"/>
</dbReference>
<dbReference type="HAMAP" id="MF_02004">
    <property type="entry name" value="Val_tRNA_synth_type1"/>
    <property type="match status" value="1"/>
</dbReference>
<dbReference type="GO" id="GO:0004832">
    <property type="term" value="F:valine-tRNA ligase activity"/>
    <property type="evidence" value="ECO:0007669"/>
    <property type="project" value="UniProtKB-UniRule"/>
</dbReference>
<dbReference type="InterPro" id="IPR033705">
    <property type="entry name" value="Anticodon_Ia_Val"/>
</dbReference>
<proteinExistence type="inferred from homology"/>
<keyword evidence="6 12" id="KW-0067">ATP-binding</keyword>
<dbReference type="RefSeq" id="WP_147929518.1">
    <property type="nucleotide sequence ID" value="NZ_VOXD01000005.1"/>
</dbReference>
<evidence type="ECO:0000313" key="16">
    <source>
        <dbReference type="EMBL" id="TXF90690.1"/>
    </source>
</evidence>
<dbReference type="NCBIfam" id="NF004349">
    <property type="entry name" value="PRK05729.1"/>
    <property type="match status" value="1"/>
</dbReference>
<dbReference type="Gene3D" id="1.10.730.10">
    <property type="entry name" value="Isoleucyl-tRNA Synthetase, Domain 1"/>
    <property type="match status" value="1"/>
</dbReference>
<feature type="domain" description="Methionyl/Valyl/Leucyl/Isoleucyl-tRNA synthetase anticodon-binding" evidence="14">
    <location>
        <begin position="637"/>
        <end position="777"/>
    </location>
</feature>
<evidence type="ECO:0000256" key="7">
    <source>
        <dbReference type="ARBA" id="ARBA00022917"/>
    </source>
</evidence>
<gene>
    <name evidence="12" type="primary">valS</name>
    <name evidence="16" type="ORF">FUA23_04420</name>
</gene>
<dbReference type="CDD" id="cd00817">
    <property type="entry name" value="ValRS_core"/>
    <property type="match status" value="1"/>
</dbReference>
<dbReference type="InterPro" id="IPR019499">
    <property type="entry name" value="Val-tRNA_synth_tRNA-bd"/>
</dbReference>
<dbReference type="InterPro" id="IPR013155">
    <property type="entry name" value="M/V/L/I-tRNA-synth_anticd-bd"/>
</dbReference>
<dbReference type="InterPro" id="IPR002303">
    <property type="entry name" value="Valyl-tRNA_ligase"/>
</dbReference>
<organism evidence="16 17">
    <name type="scientific">Neolewinella aurantiaca</name>
    <dbReference type="NCBI Taxonomy" id="2602767"/>
    <lineage>
        <taxon>Bacteria</taxon>
        <taxon>Pseudomonadati</taxon>
        <taxon>Bacteroidota</taxon>
        <taxon>Saprospiria</taxon>
        <taxon>Saprospirales</taxon>
        <taxon>Lewinellaceae</taxon>
        <taxon>Neolewinella</taxon>
    </lineage>
</organism>
<feature type="short sequence motif" description="'KMSKS' region" evidence="12">
    <location>
        <begin position="544"/>
        <end position="548"/>
    </location>
</feature>
<comment type="catalytic activity">
    <reaction evidence="10 12">
        <text>tRNA(Val) + L-valine + ATP = L-valyl-tRNA(Val) + AMP + diphosphate</text>
        <dbReference type="Rhea" id="RHEA:10704"/>
        <dbReference type="Rhea" id="RHEA-COMP:9672"/>
        <dbReference type="Rhea" id="RHEA-COMP:9708"/>
        <dbReference type="ChEBI" id="CHEBI:30616"/>
        <dbReference type="ChEBI" id="CHEBI:33019"/>
        <dbReference type="ChEBI" id="CHEBI:57762"/>
        <dbReference type="ChEBI" id="CHEBI:78442"/>
        <dbReference type="ChEBI" id="CHEBI:78537"/>
        <dbReference type="ChEBI" id="CHEBI:456215"/>
        <dbReference type="EC" id="6.1.1.9"/>
    </reaction>
</comment>
<dbReference type="FunFam" id="1.10.287.380:FF:000001">
    <property type="entry name" value="Valine--tRNA ligase"/>
    <property type="match status" value="1"/>
</dbReference>
<evidence type="ECO:0000256" key="8">
    <source>
        <dbReference type="ARBA" id="ARBA00023054"/>
    </source>
</evidence>
<evidence type="ECO:0000256" key="12">
    <source>
        <dbReference type="HAMAP-Rule" id="MF_02004"/>
    </source>
</evidence>
<dbReference type="EMBL" id="VOXD01000005">
    <property type="protein sequence ID" value="TXF90690.1"/>
    <property type="molecule type" value="Genomic_DNA"/>
</dbReference>
<dbReference type="GO" id="GO:0002161">
    <property type="term" value="F:aminoacyl-tRNA deacylase activity"/>
    <property type="evidence" value="ECO:0007669"/>
    <property type="project" value="InterPro"/>
</dbReference>
<dbReference type="GO" id="GO:0005829">
    <property type="term" value="C:cytosol"/>
    <property type="evidence" value="ECO:0007669"/>
    <property type="project" value="TreeGrafter"/>
</dbReference>
<evidence type="ECO:0000256" key="4">
    <source>
        <dbReference type="ARBA" id="ARBA00022598"/>
    </source>
</evidence>
<dbReference type="InterPro" id="IPR037118">
    <property type="entry name" value="Val-tRNA_synth_C_sf"/>
</dbReference>
<keyword evidence="4 12" id="KW-0436">Ligase</keyword>
<dbReference type="InterPro" id="IPR010978">
    <property type="entry name" value="tRNA-bd_arm"/>
</dbReference>
<feature type="domain" description="Aminoacyl-tRNA synthetase class Ia" evidence="13">
    <location>
        <begin position="15"/>
        <end position="582"/>
    </location>
</feature>
<comment type="function">
    <text evidence="12">Catalyzes the attachment of valine to tRNA(Val). As ValRS can inadvertently accommodate and process structurally similar amino acids such as threonine, to avoid such errors, it has a 'posttransfer' editing activity that hydrolyzes mischarged Thr-tRNA(Val) in a tRNA-dependent manner.</text>
</comment>
<dbReference type="SUPFAM" id="SSF52374">
    <property type="entry name" value="Nucleotidylyl transferase"/>
    <property type="match status" value="1"/>
</dbReference>
<dbReference type="EC" id="6.1.1.9" evidence="12"/>
<comment type="subunit">
    <text evidence="2 12">Monomer.</text>
</comment>
<evidence type="ECO:0000259" key="15">
    <source>
        <dbReference type="Pfam" id="PF10458"/>
    </source>
</evidence>
<dbReference type="Pfam" id="PF10458">
    <property type="entry name" value="Val_tRNA-synt_C"/>
    <property type="match status" value="1"/>
</dbReference>
<keyword evidence="3 12" id="KW-0963">Cytoplasm</keyword>
<dbReference type="NCBIfam" id="TIGR00422">
    <property type="entry name" value="valS"/>
    <property type="match status" value="1"/>
</dbReference>
<sequence>MSAPKTYTAKDVEAKWYAHWIEKNYFHSEPDEREPFTIVIPPPNVTGVLHMGHMLNNTIQDILIRKARLDGKNACWVPGTDHASIATEAKVVRKLREQGIKKSDLTRDEFMKHAFAWKEEYGGIILKQLQELGASCDWERTRFTMEPELYKAVIKVFVNLYKKGKLYRGLRMTNWDPAAQTVLSNEEVIHTEENKNLYHVRYKVAGTDDEYIVVATSRPETIPADTALAVHPDDPRYTKYHGRKVIVPIANREIPVIADDYVALDFGTGALKVTPAHDMNDNALGEKYGLEVIDLLNADGTMNENAIEFVGMDRDDARVEFVKLLKKTGDLLETKQYRTSVGRSERTNAVVEPRLTLQWFLKMDDMAATALGAVESGEVKFHPENMVNMYRSWLKEENVRDWCISRQLWWGQRIPAWYYNEEIFVAETAEEALLEAQHKFPLENLTMDDLTQDGDVLDTWFSSWLWPMSVFDGFKDTKELEYYYPTNDLVTGWDIMFFWVARMVMAGYEFSEELLGEEFVKKNGKMPFRNVYFTGMVRDEKRRKMSKSLGNSPDALELLKNYGADGVRFGMLSSAAAGNDIVFDAPIDPKTKVALNESELCNQGKKFCNKIFNANRLIQSFEVADVVPNPTATLAAKWLEAKLNHTIVEVDRMIAEYRVSEAMMTLYKFIWGDFCSWYLEAIKPGEGEAISQQTYEATISAFERMMTLLHPFMPFITEEVWHDLRDRAEGDDCVVSSWPKAAEYDADIVKSFTLLQDTVSSIRDIRNQRKVGKREPLAFFVSQSADSEKLLGATAGAVEFLKKAGALSSVELTTEAPANALPFLIGNDKAYVVLNEAIDFEAENAKINEEIKRLEGQLKGVTKKLANERFVANAPEAVVTLEKKKQADWTAKIESLKAMLV</sequence>
<keyword evidence="5 12" id="KW-0547">Nucleotide-binding</keyword>
<feature type="binding site" evidence="12">
    <location>
        <position position="547"/>
    </location>
    <ligand>
        <name>ATP</name>
        <dbReference type="ChEBI" id="CHEBI:30616"/>
    </ligand>
</feature>
<evidence type="ECO:0000256" key="5">
    <source>
        <dbReference type="ARBA" id="ARBA00022741"/>
    </source>
</evidence>
<dbReference type="PRINTS" id="PR00986">
    <property type="entry name" value="TRNASYNTHVAL"/>
</dbReference>
<comment type="domain">
    <text evidence="12">The C-terminal coiled-coil domain is crucial for aminoacylation activity.</text>
</comment>
<evidence type="ECO:0000256" key="6">
    <source>
        <dbReference type="ARBA" id="ARBA00022840"/>
    </source>
</evidence>
<comment type="subcellular location">
    <subcellularLocation>
        <location evidence="1 12">Cytoplasm</location>
    </subcellularLocation>
</comment>
<dbReference type="OrthoDB" id="9810365at2"/>
<keyword evidence="9 12" id="KW-0030">Aminoacyl-tRNA synthetase</keyword>
<evidence type="ECO:0000256" key="3">
    <source>
        <dbReference type="ARBA" id="ARBA00022490"/>
    </source>
</evidence>
<dbReference type="Gene3D" id="3.40.50.620">
    <property type="entry name" value="HUPs"/>
    <property type="match status" value="2"/>
</dbReference>
<dbReference type="Proteomes" id="UP000321907">
    <property type="component" value="Unassembled WGS sequence"/>
</dbReference>
<dbReference type="SUPFAM" id="SSF47323">
    <property type="entry name" value="Anticodon-binding domain of a subclass of class I aminoacyl-tRNA synthetases"/>
    <property type="match status" value="1"/>
</dbReference>
<dbReference type="PANTHER" id="PTHR11946">
    <property type="entry name" value="VALYL-TRNA SYNTHETASES"/>
    <property type="match status" value="1"/>
</dbReference>
<evidence type="ECO:0000256" key="2">
    <source>
        <dbReference type="ARBA" id="ARBA00011245"/>
    </source>
</evidence>
<dbReference type="InterPro" id="IPR002300">
    <property type="entry name" value="aa-tRNA-synth_Ia"/>
</dbReference>
<keyword evidence="8 12" id="KW-0175">Coiled coil</keyword>
<evidence type="ECO:0000256" key="9">
    <source>
        <dbReference type="ARBA" id="ARBA00023146"/>
    </source>
</evidence>
<dbReference type="InterPro" id="IPR001412">
    <property type="entry name" value="aa-tRNA-synth_I_CS"/>
</dbReference>
<comment type="domain">
    <text evidence="12">ValRS has two distinct active sites: one for aminoacylation and one for editing. The misactivated threonine is translocated from the active site to the editing site.</text>
</comment>
<evidence type="ECO:0000259" key="14">
    <source>
        <dbReference type="Pfam" id="PF08264"/>
    </source>
</evidence>